<organism evidence="3 4">
    <name type="scientific">Peribacillus glennii</name>
    <dbReference type="NCBI Taxonomy" id="2303991"/>
    <lineage>
        <taxon>Bacteria</taxon>
        <taxon>Bacillati</taxon>
        <taxon>Bacillota</taxon>
        <taxon>Bacilli</taxon>
        <taxon>Bacillales</taxon>
        <taxon>Bacillaceae</taxon>
        <taxon>Peribacillus</taxon>
    </lineage>
</organism>
<accession>A0A372LDZ3</accession>
<feature type="domain" description="SH3b" evidence="2">
    <location>
        <begin position="258"/>
        <end position="320"/>
    </location>
</feature>
<dbReference type="PANTHER" id="PTHR34408">
    <property type="entry name" value="FAMILY PROTEIN, PUTATIVE-RELATED"/>
    <property type="match status" value="1"/>
</dbReference>
<dbReference type="GO" id="GO:0004040">
    <property type="term" value="F:amidase activity"/>
    <property type="evidence" value="ECO:0007669"/>
    <property type="project" value="InterPro"/>
</dbReference>
<protein>
    <submittedName>
        <fullName evidence="3">Peptide-binding protein</fullName>
    </submittedName>
</protein>
<dbReference type="Gene3D" id="2.30.30.40">
    <property type="entry name" value="SH3 Domains"/>
    <property type="match status" value="5"/>
</dbReference>
<dbReference type="OrthoDB" id="9816557at2"/>
<dbReference type="InterPro" id="IPR052354">
    <property type="entry name" value="Cell_Wall_Dynamics_Protein"/>
</dbReference>
<name>A0A372LDZ3_9BACI</name>
<sequence>MKKACKALFLSTALLLGPAIAPVNSLDLGMTEASELVKFSKTTYLATSDLAVRSGAGTKFKTVIKVPKGKTVTSTERSGDWYKVSYVYTYKGKSATKTGWVKGGLKEYYRYITTQGIYYITKKQSSLYSSPDMKKKAVYTVAADNGFHSTQKVINSIGHTWYRVSYHGKTLYVKGSYVSQSPIKNFTRTTFIAKKDAYVYRSHGNAYTKLMKIPQGVSVTSERSVGNWYKVTYRGKTGYFYLGDFTKYTKPVEYANSGKTYLINADLNVRKLANWSSGGTVVVPKGKIIVPSHKTSNGWYKVSYSKKTGYVPASHLQQVTTGDPLSSRTGYQFVDLRKPASVSAKQINDYIASYVAATKKPSVLTNKGQAFIDAGKKYGVNSVYLAAHAIHESAFGTSQISLGKKNLFGFGAYDASPYIAAVRFSSVEQNIEYIAREMKATYLNPQNWKYKGAYLGYSTKTMKNARVNENSTGMNYFYASDPMWGRKIADHMAKIVRYSSSHYSKAKINANGVSMPTRPQGTDKFPENIEAIAKKDLAIYKEKGKEPVNKPIDKGTKFLLLEKTNDFWVKIRVDEEIYWTNTIKFDVYNQFISVSNLGRSTGNPLNVRKEPNTSSAIIGSGIKLNSFVELVLKKDGTPKMDNTKKWYELRLDDKTTGWVSAHYIVRELK</sequence>
<evidence type="ECO:0000313" key="3">
    <source>
        <dbReference type="EMBL" id="RFU63973.1"/>
    </source>
</evidence>
<dbReference type="AlphaFoldDB" id="A0A372LDZ3"/>
<dbReference type="EMBL" id="QVTD01000005">
    <property type="protein sequence ID" value="RFU63973.1"/>
    <property type="molecule type" value="Genomic_DNA"/>
</dbReference>
<dbReference type="SMART" id="SM00047">
    <property type="entry name" value="LYZ2"/>
    <property type="match status" value="1"/>
</dbReference>
<gene>
    <name evidence="3" type="ORF">D0466_11035</name>
</gene>
<dbReference type="InterPro" id="IPR036028">
    <property type="entry name" value="SH3-like_dom_sf"/>
</dbReference>
<dbReference type="Pfam" id="PF01832">
    <property type="entry name" value="Glucosaminidase"/>
    <property type="match status" value="1"/>
</dbReference>
<comment type="caution">
    <text evidence="3">The sequence shown here is derived from an EMBL/GenBank/DDBJ whole genome shotgun (WGS) entry which is preliminary data.</text>
</comment>
<reference evidence="3 4" key="1">
    <citation type="submission" date="2018-08" db="EMBL/GenBank/DDBJ databases">
        <title>Bacillus chawlae sp. nov., Bacillus glennii sp. nov., and Bacillus saganii sp. nov. Isolated from the Vehicle Assembly Building at Kennedy Space Center where the Viking Spacecraft were Assembled.</title>
        <authorList>
            <person name="Seuylemezian A."/>
            <person name="Vaishampayan P."/>
        </authorList>
    </citation>
    <scope>NUCLEOTIDE SEQUENCE [LARGE SCALE GENOMIC DNA]</scope>
    <source>
        <strain evidence="3 4">V44-8</strain>
    </source>
</reference>
<dbReference type="InterPro" id="IPR003646">
    <property type="entry name" value="SH3-like_bac-type"/>
</dbReference>
<dbReference type="Proteomes" id="UP000262939">
    <property type="component" value="Unassembled WGS sequence"/>
</dbReference>
<evidence type="ECO:0000259" key="2">
    <source>
        <dbReference type="PROSITE" id="PS51781"/>
    </source>
</evidence>
<dbReference type="SMART" id="SM00287">
    <property type="entry name" value="SH3b"/>
    <property type="match status" value="5"/>
</dbReference>
<dbReference type="RefSeq" id="WP_117322609.1">
    <property type="nucleotide sequence ID" value="NZ_QVTD01000005.1"/>
</dbReference>
<feature type="chain" id="PRO_5016754965" evidence="1">
    <location>
        <begin position="22"/>
        <end position="669"/>
    </location>
</feature>
<evidence type="ECO:0000256" key="1">
    <source>
        <dbReference type="SAM" id="SignalP"/>
    </source>
</evidence>
<dbReference type="PANTHER" id="PTHR34408:SF1">
    <property type="entry name" value="GLYCOSYL HYDROLASE FAMILY 19 DOMAIN-CONTAINING PROTEIN HI_1415"/>
    <property type="match status" value="1"/>
</dbReference>
<feature type="domain" description="SH3b" evidence="2">
    <location>
        <begin position="40"/>
        <end position="110"/>
    </location>
</feature>
<feature type="domain" description="SH3b" evidence="2">
    <location>
        <begin position="595"/>
        <end position="668"/>
    </location>
</feature>
<feature type="signal peptide" evidence="1">
    <location>
        <begin position="1"/>
        <end position="21"/>
    </location>
</feature>
<dbReference type="PROSITE" id="PS51781">
    <property type="entry name" value="SH3B"/>
    <property type="match status" value="3"/>
</dbReference>
<dbReference type="Gene3D" id="1.10.530.10">
    <property type="match status" value="1"/>
</dbReference>
<proteinExistence type="predicted"/>
<dbReference type="Pfam" id="PF08239">
    <property type="entry name" value="SH3_3"/>
    <property type="match status" value="2"/>
</dbReference>
<dbReference type="SUPFAM" id="SSF50044">
    <property type="entry name" value="SH3-domain"/>
    <property type="match status" value="1"/>
</dbReference>
<evidence type="ECO:0000313" key="4">
    <source>
        <dbReference type="Proteomes" id="UP000262939"/>
    </source>
</evidence>
<keyword evidence="4" id="KW-1185">Reference proteome</keyword>
<dbReference type="InterPro" id="IPR002901">
    <property type="entry name" value="MGlyc_endo_b_GlcNAc-like_dom"/>
</dbReference>
<keyword evidence="1" id="KW-0732">Signal</keyword>